<evidence type="ECO:0000313" key="1">
    <source>
        <dbReference type="EMBL" id="AIF26503.1"/>
    </source>
</evidence>
<reference evidence="1" key="1">
    <citation type="submission" date="2013-08" db="EMBL/GenBank/DDBJ databases">
        <title>Comparison of modified E. coli strains.</title>
        <authorList>
            <person name="Juergensen J."/>
            <person name="Bonge A."/>
            <person name="Streit W.R."/>
        </authorList>
    </citation>
    <scope>NUCLEOTIDE SEQUENCE</scope>
</reference>
<dbReference type="AlphaFoldDB" id="A0A0H3U9M0"/>
<protein>
    <submittedName>
        <fullName evidence="1">Uncharacterized protein</fullName>
    </submittedName>
</protein>
<accession>A0A0H3U9M0</accession>
<organism evidence="1">
    <name type="scientific">uncultured bacterium fosmid pJB39A3</name>
    <dbReference type="NCBI Taxonomy" id="1478063"/>
    <lineage>
        <taxon>Bacteria</taxon>
        <taxon>environmental samples</taxon>
    </lineage>
</organism>
<dbReference type="EMBL" id="KF540235">
    <property type="protein sequence ID" value="AIF26503.1"/>
    <property type="molecule type" value="Genomic_DNA"/>
</dbReference>
<sequence length="243" mass="26646">MAAGSTSSLMICDTRDGEYKFTTKLKPFTGVLIPVSTDKIQNGFQHVTKFEYYEGREPSVLATVFDNAPDTEYYKTTLYLKSKGNPLDVYVSNIGYEDSDPRNPISSAIRVGLVVYKPGSETEIDNEYIFDINPEGEVEHPSYNTSTGTEGYVLNSATKDNTTIPFTPYTEENYCAIDEKTSEVIVTPGKSTQIATCPIGTEGKPVKVDVYIWLEGCDSNCVGDLLGATLKEASIEFAGKPQS</sequence>
<proteinExistence type="predicted"/>
<name>A0A0H3U9M0_9BACT</name>